<dbReference type="RefSeq" id="WP_338689711.1">
    <property type="nucleotide sequence ID" value="NZ_AP024702.1"/>
</dbReference>
<evidence type="ECO:0000313" key="3">
    <source>
        <dbReference type="Proteomes" id="UP001374893"/>
    </source>
</evidence>
<keyword evidence="3" id="KW-1185">Reference proteome</keyword>
<reference evidence="2 3" key="1">
    <citation type="submission" date="2021-06" db="EMBL/GenBank/DDBJ databases">
        <title>Complete genome of Haloferula helveola possessing various polysaccharide degrading enzymes.</title>
        <authorList>
            <person name="Takami H."/>
            <person name="Huang C."/>
            <person name="Hamasaki K."/>
        </authorList>
    </citation>
    <scope>NUCLEOTIDE SEQUENCE [LARGE SCALE GENOMIC DNA]</scope>
    <source>
        <strain evidence="2 3">CN-1</strain>
    </source>
</reference>
<evidence type="ECO:0000256" key="1">
    <source>
        <dbReference type="SAM" id="Phobius"/>
    </source>
</evidence>
<proteinExistence type="predicted"/>
<dbReference type="Gene3D" id="2.60.40.10">
    <property type="entry name" value="Immunoglobulins"/>
    <property type="match status" value="1"/>
</dbReference>
<name>A0ABM7RCU4_9BACT</name>
<accession>A0ABM7RCU4</accession>
<keyword evidence="1" id="KW-0812">Transmembrane</keyword>
<sequence length="293" mass="32245">MPKTPKPPPPDPSPEPRDESRFWKGTDPLLITGWMVMFYLFFVGLVSAILVTINFPGPAVTDGEDAKVLNKSFHFLVHKAPLQSNGTLFLFLAFFSGVAGSFIHAAQSLASYLGNESFKRSWIPWYLLRPWIGGALGFAVFVVFSAGLVGASAMSDGAINHYGIIALGFLGGWFSKTTSDKLQEVFETLFKTNADAQRNDKLDNVQPEIESCDPLPVPKNATKLRIKGRGFQEGAKAIIDGKELTISFFSDDKLTIELSNLDRPASPKTLHLHIENPKGSERLSKPFKIPFEA</sequence>
<dbReference type="Proteomes" id="UP001374893">
    <property type="component" value="Chromosome"/>
</dbReference>
<organism evidence="2 3">
    <name type="scientific">Haloferula helveola</name>
    <dbReference type="NCBI Taxonomy" id="490095"/>
    <lineage>
        <taxon>Bacteria</taxon>
        <taxon>Pseudomonadati</taxon>
        <taxon>Verrucomicrobiota</taxon>
        <taxon>Verrucomicrobiia</taxon>
        <taxon>Verrucomicrobiales</taxon>
        <taxon>Verrucomicrobiaceae</taxon>
        <taxon>Haloferula</taxon>
    </lineage>
</organism>
<gene>
    <name evidence="2" type="ORF">HAHE_13870</name>
</gene>
<dbReference type="InterPro" id="IPR013783">
    <property type="entry name" value="Ig-like_fold"/>
</dbReference>
<feature type="transmembrane region" description="Helical" evidence="1">
    <location>
        <begin position="29"/>
        <end position="53"/>
    </location>
</feature>
<feature type="transmembrane region" description="Helical" evidence="1">
    <location>
        <begin position="131"/>
        <end position="153"/>
    </location>
</feature>
<protein>
    <recommendedName>
        <fullName evidence="4">IPT/TIG domain-containing protein</fullName>
    </recommendedName>
</protein>
<feature type="transmembrane region" description="Helical" evidence="1">
    <location>
        <begin position="88"/>
        <end position="110"/>
    </location>
</feature>
<dbReference type="EMBL" id="AP024702">
    <property type="protein sequence ID" value="BCX47479.1"/>
    <property type="molecule type" value="Genomic_DNA"/>
</dbReference>
<keyword evidence="1" id="KW-0472">Membrane</keyword>
<evidence type="ECO:0008006" key="4">
    <source>
        <dbReference type="Google" id="ProtNLM"/>
    </source>
</evidence>
<evidence type="ECO:0000313" key="2">
    <source>
        <dbReference type="EMBL" id="BCX47479.1"/>
    </source>
</evidence>
<keyword evidence="1" id="KW-1133">Transmembrane helix</keyword>